<protein>
    <submittedName>
        <fullName evidence="2">Uncharacterized protein</fullName>
    </submittedName>
</protein>
<evidence type="ECO:0000256" key="1">
    <source>
        <dbReference type="SAM" id="MobiDB-lite"/>
    </source>
</evidence>
<feature type="compositionally biased region" description="Acidic residues" evidence="1">
    <location>
        <begin position="164"/>
        <end position="177"/>
    </location>
</feature>
<feature type="region of interest" description="Disordered" evidence="1">
    <location>
        <begin position="151"/>
        <end position="191"/>
    </location>
</feature>
<proteinExistence type="predicted"/>
<name>A0ABN2UQG9_9MICC</name>
<organism evidence="2 3">
    <name type="scientific">Yaniella flava</name>
    <dbReference type="NCBI Taxonomy" id="287930"/>
    <lineage>
        <taxon>Bacteria</taxon>
        <taxon>Bacillati</taxon>
        <taxon>Actinomycetota</taxon>
        <taxon>Actinomycetes</taxon>
        <taxon>Micrococcales</taxon>
        <taxon>Micrococcaceae</taxon>
        <taxon>Yaniella</taxon>
    </lineage>
</organism>
<evidence type="ECO:0000313" key="2">
    <source>
        <dbReference type="EMBL" id="GAA2041863.1"/>
    </source>
</evidence>
<gene>
    <name evidence="2" type="ORF">GCM10009720_23030</name>
</gene>
<accession>A0ABN2UQG9</accession>
<feature type="compositionally biased region" description="Low complexity" evidence="1">
    <location>
        <begin position="151"/>
        <end position="163"/>
    </location>
</feature>
<dbReference type="RefSeq" id="WP_343958789.1">
    <property type="nucleotide sequence ID" value="NZ_BAAAMN010000048.1"/>
</dbReference>
<evidence type="ECO:0000313" key="3">
    <source>
        <dbReference type="Proteomes" id="UP001501461"/>
    </source>
</evidence>
<comment type="caution">
    <text evidence="2">The sequence shown here is derived from an EMBL/GenBank/DDBJ whole genome shotgun (WGS) entry which is preliminary data.</text>
</comment>
<dbReference type="EMBL" id="BAAAMN010000048">
    <property type="protein sequence ID" value="GAA2041863.1"/>
    <property type="molecule type" value="Genomic_DNA"/>
</dbReference>
<keyword evidence="3" id="KW-1185">Reference proteome</keyword>
<feature type="region of interest" description="Disordered" evidence="1">
    <location>
        <begin position="245"/>
        <end position="275"/>
    </location>
</feature>
<dbReference type="Proteomes" id="UP001501461">
    <property type="component" value="Unassembled WGS sequence"/>
</dbReference>
<reference evidence="2 3" key="1">
    <citation type="journal article" date="2019" name="Int. J. Syst. Evol. Microbiol.">
        <title>The Global Catalogue of Microorganisms (GCM) 10K type strain sequencing project: providing services to taxonomists for standard genome sequencing and annotation.</title>
        <authorList>
            <consortium name="The Broad Institute Genomics Platform"/>
            <consortium name="The Broad Institute Genome Sequencing Center for Infectious Disease"/>
            <person name="Wu L."/>
            <person name="Ma J."/>
        </authorList>
    </citation>
    <scope>NUCLEOTIDE SEQUENCE [LARGE SCALE GENOMIC DNA]</scope>
    <source>
        <strain evidence="2 3">JCM 13595</strain>
    </source>
</reference>
<sequence length="402" mass="42852">MSDERARTMNTLREIAQAVHAQQHPAAEELLGSIGPEATESIPSNQQLAGVALAHLDAWYARNEFQHGAARVVQSEIPSSAGNLTPTLEALARKGRALRSAESLLRRNPESAVARAGAYMVTATLTALAAHRDESFEIVMDDLLPGKKVNTPVAPAAPATPSDAAEEAPEPVVEEAPAEPTFSADESQNDSSARYSAIVETRFMAAVKEFQQWMGQSHPVTGTGAPKRADIKDVATTIGIDAEGVAKKPDPVDPPASDTDLSVPAEPQPTRHVPSAQGIPELMAFLAALQEFEFVEMLSTKVQPGTRALDFGFEDVDQLEAAEELVATYVHQTLTYDADSDAAVRTAQLVLGQASDTDADSVLIPRLRQLETMDLIEINDGTPVIPDLLSDAVRNGLERAAG</sequence>